<organism evidence="2 3">
    <name type="scientific">Pseudoneurospora amorphoporcata</name>
    <dbReference type="NCBI Taxonomy" id="241081"/>
    <lineage>
        <taxon>Eukaryota</taxon>
        <taxon>Fungi</taxon>
        <taxon>Dikarya</taxon>
        <taxon>Ascomycota</taxon>
        <taxon>Pezizomycotina</taxon>
        <taxon>Sordariomycetes</taxon>
        <taxon>Sordariomycetidae</taxon>
        <taxon>Sordariales</taxon>
        <taxon>Sordariaceae</taxon>
        <taxon>Pseudoneurospora</taxon>
    </lineage>
</organism>
<feature type="compositionally biased region" description="Polar residues" evidence="1">
    <location>
        <begin position="130"/>
        <end position="144"/>
    </location>
</feature>
<feature type="non-terminal residue" evidence="2">
    <location>
        <position position="1"/>
    </location>
</feature>
<evidence type="ECO:0000256" key="1">
    <source>
        <dbReference type="SAM" id="MobiDB-lite"/>
    </source>
</evidence>
<accession>A0AAN6NPE3</accession>
<reference evidence="2" key="1">
    <citation type="journal article" date="2023" name="Mol. Phylogenet. Evol.">
        <title>Genome-scale phylogeny and comparative genomics of the fungal order Sordariales.</title>
        <authorList>
            <person name="Hensen N."/>
            <person name="Bonometti L."/>
            <person name="Westerberg I."/>
            <person name="Brannstrom I.O."/>
            <person name="Guillou S."/>
            <person name="Cros-Aarteil S."/>
            <person name="Calhoun S."/>
            <person name="Haridas S."/>
            <person name="Kuo A."/>
            <person name="Mondo S."/>
            <person name="Pangilinan J."/>
            <person name="Riley R."/>
            <person name="LaButti K."/>
            <person name="Andreopoulos B."/>
            <person name="Lipzen A."/>
            <person name="Chen C."/>
            <person name="Yan M."/>
            <person name="Daum C."/>
            <person name="Ng V."/>
            <person name="Clum A."/>
            <person name="Steindorff A."/>
            <person name="Ohm R.A."/>
            <person name="Martin F."/>
            <person name="Silar P."/>
            <person name="Natvig D.O."/>
            <person name="Lalanne C."/>
            <person name="Gautier V."/>
            <person name="Ament-Velasquez S.L."/>
            <person name="Kruys A."/>
            <person name="Hutchinson M.I."/>
            <person name="Powell A.J."/>
            <person name="Barry K."/>
            <person name="Miller A.N."/>
            <person name="Grigoriev I.V."/>
            <person name="Debuchy R."/>
            <person name="Gladieux P."/>
            <person name="Hiltunen Thoren M."/>
            <person name="Johannesson H."/>
        </authorList>
    </citation>
    <scope>NUCLEOTIDE SEQUENCE</scope>
    <source>
        <strain evidence="2">CBS 626.80</strain>
    </source>
</reference>
<feature type="region of interest" description="Disordered" evidence="1">
    <location>
        <begin position="123"/>
        <end position="144"/>
    </location>
</feature>
<gene>
    <name evidence="2" type="ORF">QBC32DRAFT_317693</name>
</gene>
<name>A0AAN6NPE3_9PEZI</name>
<dbReference type="EMBL" id="MU859257">
    <property type="protein sequence ID" value="KAK3948568.1"/>
    <property type="molecule type" value="Genomic_DNA"/>
</dbReference>
<feature type="compositionally biased region" description="Polar residues" evidence="1">
    <location>
        <begin position="50"/>
        <end position="61"/>
    </location>
</feature>
<sequence>KFAGHNSGDTNKNGEHANRYINGKFNGVINGDFNGFTNGNINGNIDGNTKLGNSFLEPSNASHSSTYPPTPPFSLSPLLPQSEHAVQSSSQFAFQFPPQEAYQMQWPWDEDYSQPGALDIIQGEDGGMNGNINGNVSAWSSDRQ</sequence>
<dbReference type="Proteomes" id="UP001303222">
    <property type="component" value="Unassembled WGS sequence"/>
</dbReference>
<protein>
    <submittedName>
        <fullName evidence="2">Uncharacterized protein</fullName>
    </submittedName>
</protein>
<evidence type="ECO:0000313" key="2">
    <source>
        <dbReference type="EMBL" id="KAK3948568.1"/>
    </source>
</evidence>
<evidence type="ECO:0000313" key="3">
    <source>
        <dbReference type="Proteomes" id="UP001303222"/>
    </source>
</evidence>
<comment type="caution">
    <text evidence="2">The sequence shown here is derived from an EMBL/GenBank/DDBJ whole genome shotgun (WGS) entry which is preliminary data.</text>
</comment>
<dbReference type="AlphaFoldDB" id="A0AAN6NPE3"/>
<feature type="region of interest" description="Disordered" evidence="1">
    <location>
        <begin position="46"/>
        <end position="90"/>
    </location>
</feature>
<proteinExistence type="predicted"/>
<keyword evidence="3" id="KW-1185">Reference proteome</keyword>
<reference evidence="2" key="2">
    <citation type="submission" date="2023-06" db="EMBL/GenBank/DDBJ databases">
        <authorList>
            <consortium name="Lawrence Berkeley National Laboratory"/>
            <person name="Mondo S.J."/>
            <person name="Hensen N."/>
            <person name="Bonometti L."/>
            <person name="Westerberg I."/>
            <person name="Brannstrom I.O."/>
            <person name="Guillou S."/>
            <person name="Cros-Aarteil S."/>
            <person name="Calhoun S."/>
            <person name="Haridas S."/>
            <person name="Kuo A."/>
            <person name="Pangilinan J."/>
            <person name="Riley R."/>
            <person name="Labutti K."/>
            <person name="Andreopoulos B."/>
            <person name="Lipzen A."/>
            <person name="Chen C."/>
            <person name="Yanf M."/>
            <person name="Daum C."/>
            <person name="Ng V."/>
            <person name="Clum A."/>
            <person name="Steindorff A."/>
            <person name="Ohm R."/>
            <person name="Martin F."/>
            <person name="Silar P."/>
            <person name="Natvig D."/>
            <person name="Lalanne C."/>
            <person name="Gautier V."/>
            <person name="Ament-Velasquez S.L."/>
            <person name="Kruys A."/>
            <person name="Hutchinson M.I."/>
            <person name="Powell A.J."/>
            <person name="Barry K."/>
            <person name="Miller A.N."/>
            <person name="Grigoriev I.V."/>
            <person name="Debuchy R."/>
            <person name="Gladieux P."/>
            <person name="Thoren M.H."/>
            <person name="Johannesson H."/>
        </authorList>
    </citation>
    <scope>NUCLEOTIDE SEQUENCE</scope>
    <source>
        <strain evidence="2">CBS 626.80</strain>
    </source>
</reference>